<dbReference type="Pfam" id="PF21082">
    <property type="entry name" value="MS_channel_3rd"/>
    <property type="match status" value="1"/>
</dbReference>
<evidence type="ECO:0000259" key="10">
    <source>
        <dbReference type="Pfam" id="PF21088"/>
    </source>
</evidence>
<protein>
    <submittedName>
        <fullName evidence="11">Mechanosensitive ion channel family protein</fullName>
    </submittedName>
</protein>
<dbReference type="Gene3D" id="3.30.70.100">
    <property type="match status" value="1"/>
</dbReference>
<dbReference type="Proteomes" id="UP000263900">
    <property type="component" value="Chromosome"/>
</dbReference>
<dbReference type="Pfam" id="PF21088">
    <property type="entry name" value="MS_channel_1st"/>
    <property type="match status" value="1"/>
</dbReference>
<dbReference type="Pfam" id="PF00924">
    <property type="entry name" value="MS_channel_2nd"/>
    <property type="match status" value="1"/>
</dbReference>
<dbReference type="InterPro" id="IPR011014">
    <property type="entry name" value="MscS_channel_TM-2"/>
</dbReference>
<evidence type="ECO:0000256" key="7">
    <source>
        <dbReference type="SAM" id="Phobius"/>
    </source>
</evidence>
<dbReference type="EMBL" id="CP032157">
    <property type="protein sequence ID" value="AXY73345.1"/>
    <property type="molecule type" value="Genomic_DNA"/>
</dbReference>
<evidence type="ECO:0000259" key="8">
    <source>
        <dbReference type="Pfam" id="PF00924"/>
    </source>
</evidence>
<evidence type="ECO:0000259" key="9">
    <source>
        <dbReference type="Pfam" id="PF21082"/>
    </source>
</evidence>
<dbReference type="SUPFAM" id="SSF82689">
    <property type="entry name" value="Mechanosensitive channel protein MscS (YggB), C-terminal domain"/>
    <property type="match status" value="1"/>
</dbReference>
<dbReference type="KEGG" id="pseg:D3H65_04830"/>
<sequence length="373" mass="42299">MNQFWSQVFWGNTLKDWAVAISIIVVTLVVLRIVRHIALSRLKLWSQRTNTQFDDFLICLIDRFVVPFLYILGLYWGLHTLTLSDKVSKVADVVILFTGTYFIVRLIASSISYFINAYVGAQSDQAGRRKQARGIIVLVNILVWVIGILFLVDNLGYNITTIITGLGIGGIAIALATQAILGDLFSYFVIFFDKPFEIGDFIIIGDKMGAVEYVGIKTTRIRSLSGEQLIFSNTDLTNSRVHNYKRMEKRRIVFAFRISYGTPMEKVTRIPTIIKKIIEAQPDTQFDRAHLLSFGDFSFNFEVVYNVLSPDYNLYMDRQQAINFAMMKAFEQEAIRFAYPTQNLIIGNGGPKATAGEWGTREAQVDKNANMNS</sequence>
<feature type="transmembrane region" description="Helical" evidence="7">
    <location>
        <begin position="158"/>
        <end position="181"/>
    </location>
</feature>
<proteinExistence type="inferred from homology"/>
<dbReference type="OrthoDB" id="9809206at2"/>
<dbReference type="GO" id="GO:0005886">
    <property type="term" value="C:plasma membrane"/>
    <property type="evidence" value="ECO:0007669"/>
    <property type="project" value="UniProtKB-SubCell"/>
</dbReference>
<accession>A0A3B7MP53</accession>
<feature type="transmembrane region" description="Helical" evidence="7">
    <location>
        <begin position="135"/>
        <end position="152"/>
    </location>
</feature>
<comment type="similarity">
    <text evidence="2">Belongs to the MscS (TC 1.A.23) family.</text>
</comment>
<keyword evidence="3" id="KW-1003">Cell membrane</keyword>
<reference evidence="11 12" key="1">
    <citation type="submission" date="2018-09" db="EMBL/GenBank/DDBJ databases">
        <title>Genome sequencing of strain 6GH32-13.</title>
        <authorList>
            <person name="Weon H.-Y."/>
            <person name="Heo J."/>
            <person name="Kwon S.-W."/>
        </authorList>
    </citation>
    <scope>NUCLEOTIDE SEQUENCE [LARGE SCALE GENOMIC DNA]</scope>
    <source>
        <strain evidence="11 12">5GH32-13</strain>
    </source>
</reference>
<feature type="domain" description="Mechanosensitive ion channel MscS" evidence="8">
    <location>
        <begin position="180"/>
        <end position="246"/>
    </location>
</feature>
<evidence type="ECO:0000256" key="6">
    <source>
        <dbReference type="ARBA" id="ARBA00023136"/>
    </source>
</evidence>
<dbReference type="AlphaFoldDB" id="A0A3B7MP53"/>
<evidence type="ECO:0000256" key="5">
    <source>
        <dbReference type="ARBA" id="ARBA00022989"/>
    </source>
</evidence>
<dbReference type="GO" id="GO:0008381">
    <property type="term" value="F:mechanosensitive monoatomic ion channel activity"/>
    <property type="evidence" value="ECO:0007669"/>
    <property type="project" value="UniProtKB-ARBA"/>
</dbReference>
<feature type="transmembrane region" description="Helical" evidence="7">
    <location>
        <begin position="17"/>
        <end position="35"/>
    </location>
</feature>
<feature type="transmembrane region" description="Helical" evidence="7">
    <location>
        <begin position="56"/>
        <end position="78"/>
    </location>
</feature>
<dbReference type="InterPro" id="IPR006685">
    <property type="entry name" value="MscS_channel_2nd"/>
</dbReference>
<dbReference type="SUPFAM" id="SSF82861">
    <property type="entry name" value="Mechanosensitive channel protein MscS (YggB), transmembrane region"/>
    <property type="match status" value="1"/>
</dbReference>
<dbReference type="InterPro" id="IPR011066">
    <property type="entry name" value="MscS_channel_C_sf"/>
</dbReference>
<dbReference type="RefSeq" id="WP_119049183.1">
    <property type="nucleotide sequence ID" value="NZ_CP032157.1"/>
</dbReference>
<dbReference type="InterPro" id="IPR049142">
    <property type="entry name" value="MS_channel_1st"/>
</dbReference>
<feature type="transmembrane region" description="Helical" evidence="7">
    <location>
        <begin position="90"/>
        <end position="115"/>
    </location>
</feature>
<feature type="domain" description="Mechanosensitive ion channel transmembrane helices 2/3" evidence="10">
    <location>
        <begin position="138"/>
        <end position="178"/>
    </location>
</feature>
<evidence type="ECO:0000313" key="11">
    <source>
        <dbReference type="EMBL" id="AXY73345.1"/>
    </source>
</evidence>
<gene>
    <name evidence="11" type="ORF">D3H65_04830</name>
</gene>
<evidence type="ECO:0000256" key="4">
    <source>
        <dbReference type="ARBA" id="ARBA00022692"/>
    </source>
</evidence>
<name>A0A3B7MP53_9BACT</name>
<dbReference type="Gene3D" id="1.10.287.1260">
    <property type="match status" value="1"/>
</dbReference>
<dbReference type="InterPro" id="IPR049278">
    <property type="entry name" value="MS_channel_C"/>
</dbReference>
<dbReference type="InterPro" id="IPR010920">
    <property type="entry name" value="LSM_dom_sf"/>
</dbReference>
<evidence type="ECO:0000313" key="12">
    <source>
        <dbReference type="Proteomes" id="UP000263900"/>
    </source>
</evidence>
<keyword evidence="4 7" id="KW-0812">Transmembrane</keyword>
<comment type="subcellular location">
    <subcellularLocation>
        <location evidence="1">Cell membrane</location>
        <topology evidence="1">Multi-pass membrane protein</topology>
    </subcellularLocation>
</comment>
<evidence type="ECO:0000256" key="2">
    <source>
        <dbReference type="ARBA" id="ARBA00008017"/>
    </source>
</evidence>
<keyword evidence="6 7" id="KW-0472">Membrane</keyword>
<dbReference type="PANTHER" id="PTHR30566:SF25">
    <property type="entry name" value="INNER MEMBRANE PROTEIN"/>
    <property type="match status" value="1"/>
</dbReference>
<dbReference type="PANTHER" id="PTHR30566">
    <property type="entry name" value="YNAI-RELATED MECHANOSENSITIVE ION CHANNEL"/>
    <property type="match status" value="1"/>
</dbReference>
<dbReference type="SUPFAM" id="SSF50182">
    <property type="entry name" value="Sm-like ribonucleoproteins"/>
    <property type="match status" value="1"/>
</dbReference>
<feature type="domain" description="Mechanosensitive ion channel MscS C-terminal" evidence="9">
    <location>
        <begin position="252"/>
        <end position="337"/>
    </location>
</feature>
<keyword evidence="5 7" id="KW-1133">Transmembrane helix</keyword>
<evidence type="ECO:0000256" key="3">
    <source>
        <dbReference type="ARBA" id="ARBA00022475"/>
    </source>
</evidence>
<organism evidence="11 12">
    <name type="scientific">Paraflavitalea soli</name>
    <dbReference type="NCBI Taxonomy" id="2315862"/>
    <lineage>
        <taxon>Bacteria</taxon>
        <taxon>Pseudomonadati</taxon>
        <taxon>Bacteroidota</taxon>
        <taxon>Chitinophagia</taxon>
        <taxon>Chitinophagales</taxon>
        <taxon>Chitinophagaceae</taxon>
        <taxon>Paraflavitalea</taxon>
    </lineage>
</organism>
<keyword evidence="12" id="KW-1185">Reference proteome</keyword>
<evidence type="ECO:0000256" key="1">
    <source>
        <dbReference type="ARBA" id="ARBA00004651"/>
    </source>
</evidence>
<dbReference type="Gene3D" id="2.30.30.60">
    <property type="match status" value="1"/>
</dbReference>
<dbReference type="InterPro" id="IPR023408">
    <property type="entry name" value="MscS_beta-dom_sf"/>
</dbReference>